<gene>
    <name evidence="2" type="ORF">HMSLTHF_02640</name>
</gene>
<evidence type="ECO:0000313" key="2">
    <source>
        <dbReference type="EMBL" id="BCA90489.1"/>
    </source>
</evidence>
<dbReference type="EMBL" id="AP022821">
    <property type="protein sequence ID" value="BCA90489.1"/>
    <property type="molecule type" value="Genomic_DNA"/>
</dbReference>
<dbReference type="Proteomes" id="UP000503197">
    <property type="component" value="Chromosome"/>
</dbReference>
<evidence type="ECO:0008006" key="4">
    <source>
        <dbReference type="Google" id="ProtNLM"/>
    </source>
</evidence>
<accession>A0A6F8SQQ7</accession>
<feature type="region of interest" description="Disordered" evidence="1">
    <location>
        <begin position="87"/>
        <end position="106"/>
    </location>
</feature>
<evidence type="ECO:0000313" key="3">
    <source>
        <dbReference type="Proteomes" id="UP000503197"/>
    </source>
</evidence>
<protein>
    <recommendedName>
        <fullName evidence="4">DNA-binding protein</fullName>
    </recommendedName>
</protein>
<dbReference type="AlphaFoldDB" id="A0A6F8SQQ7"/>
<name>A0A6F8SQQ7_9GAMM</name>
<reference evidence="2 3" key="1">
    <citation type="submission" date="2020-02" db="EMBL/GenBank/DDBJ databases">
        <title>Complete Genome Sequence of Halomonas meridiana strain BAA-801, Isolated from Deep Sea Thermal Vent.</title>
        <authorList>
            <person name="Takahashi Y."/>
            <person name="Takahashi H."/>
            <person name="Galipon J."/>
            <person name="Arakawa K."/>
        </authorList>
    </citation>
    <scope>NUCLEOTIDE SEQUENCE [LARGE SCALE GENOMIC DNA]</scope>
    <source>
        <strain evidence="2 3">Slthf1</strain>
    </source>
</reference>
<organism evidence="2 3">
    <name type="scientific">Vreelandella aquamarina</name>
    <dbReference type="NCBI Taxonomy" id="77097"/>
    <lineage>
        <taxon>Bacteria</taxon>
        <taxon>Pseudomonadati</taxon>
        <taxon>Pseudomonadota</taxon>
        <taxon>Gammaproteobacteria</taxon>
        <taxon>Oceanospirillales</taxon>
        <taxon>Halomonadaceae</taxon>
        <taxon>Vreelandella</taxon>
    </lineage>
</organism>
<proteinExistence type="predicted"/>
<dbReference type="RefSeq" id="WP_058578193.1">
    <property type="nucleotide sequence ID" value="NZ_AP022821.1"/>
</dbReference>
<evidence type="ECO:0000256" key="1">
    <source>
        <dbReference type="SAM" id="MobiDB-lite"/>
    </source>
</evidence>
<sequence>MKATNESKARKERREAIINAAYDLDPSLVLIRPCEAADILSVSPSLLANARSSGRMLGRPAPKHVQLDTTVRYRLSDLTAWLESALEDATSAPGAKPVAQGASTHA</sequence>